<evidence type="ECO:0000256" key="6">
    <source>
        <dbReference type="SAM" id="Phobius"/>
    </source>
</evidence>
<sequence length="183" mass="19623">LPNIGEGSTFVRNIIVMFAHYSPLVYLTIIIFVLSHIILFKTPFGLRLRSVGEYPQAADTMGVNIIKMRYMAVMTSGALAGLAGSFLSLEQAHFFVKEMSGGRGFIALAAMIFGKWTPLGTAGAALLFGVGEALAMRLQGVLVIPVQFINMVPYLLAIFVLVSAIGRATPPAADGIPYEKEIG</sequence>
<dbReference type="AlphaFoldDB" id="X1VBE4"/>
<dbReference type="PANTHER" id="PTHR43370">
    <property type="entry name" value="SUGAR ABC TRANSPORTER INTEGRAL MEMBRANE PROTEIN-RELATED"/>
    <property type="match status" value="1"/>
</dbReference>
<evidence type="ECO:0000256" key="1">
    <source>
        <dbReference type="ARBA" id="ARBA00004651"/>
    </source>
</evidence>
<feature type="transmembrane region" description="Helical" evidence="6">
    <location>
        <begin position="104"/>
        <end position="130"/>
    </location>
</feature>
<keyword evidence="3 6" id="KW-0812">Transmembrane</keyword>
<organism evidence="7">
    <name type="scientific">marine sediment metagenome</name>
    <dbReference type="NCBI Taxonomy" id="412755"/>
    <lineage>
        <taxon>unclassified sequences</taxon>
        <taxon>metagenomes</taxon>
        <taxon>ecological metagenomes</taxon>
    </lineage>
</organism>
<comment type="caution">
    <text evidence="7">The sequence shown here is derived from an EMBL/GenBank/DDBJ whole genome shotgun (WGS) entry which is preliminary data.</text>
</comment>
<dbReference type="EMBL" id="BARW01030110">
    <property type="protein sequence ID" value="GAJ03255.1"/>
    <property type="molecule type" value="Genomic_DNA"/>
</dbReference>
<accession>X1VBE4</accession>
<evidence type="ECO:0000256" key="4">
    <source>
        <dbReference type="ARBA" id="ARBA00022989"/>
    </source>
</evidence>
<keyword evidence="2" id="KW-1003">Cell membrane</keyword>
<dbReference type="GO" id="GO:0005886">
    <property type="term" value="C:plasma membrane"/>
    <property type="evidence" value="ECO:0007669"/>
    <property type="project" value="UniProtKB-SubCell"/>
</dbReference>
<feature type="transmembrane region" description="Helical" evidence="6">
    <location>
        <begin position="70"/>
        <end position="89"/>
    </location>
</feature>
<feature type="transmembrane region" description="Helical" evidence="6">
    <location>
        <begin position="20"/>
        <end position="40"/>
    </location>
</feature>
<feature type="transmembrane region" description="Helical" evidence="6">
    <location>
        <begin position="142"/>
        <end position="165"/>
    </location>
</feature>
<dbReference type="CDD" id="cd06580">
    <property type="entry name" value="TM_PBP1_transp_TpRbsC_like"/>
    <property type="match status" value="1"/>
</dbReference>
<dbReference type="Pfam" id="PF02653">
    <property type="entry name" value="BPD_transp_2"/>
    <property type="match status" value="1"/>
</dbReference>
<evidence type="ECO:0000313" key="7">
    <source>
        <dbReference type="EMBL" id="GAJ03255.1"/>
    </source>
</evidence>
<evidence type="ECO:0008006" key="8">
    <source>
        <dbReference type="Google" id="ProtNLM"/>
    </source>
</evidence>
<reference evidence="7" key="1">
    <citation type="journal article" date="2014" name="Front. Microbiol.">
        <title>High frequency of phylogenetically diverse reductive dehalogenase-homologous genes in deep subseafloor sedimentary metagenomes.</title>
        <authorList>
            <person name="Kawai M."/>
            <person name="Futagami T."/>
            <person name="Toyoda A."/>
            <person name="Takaki Y."/>
            <person name="Nishi S."/>
            <person name="Hori S."/>
            <person name="Arai W."/>
            <person name="Tsubouchi T."/>
            <person name="Morono Y."/>
            <person name="Uchiyama I."/>
            <person name="Ito T."/>
            <person name="Fujiyama A."/>
            <person name="Inagaki F."/>
            <person name="Takami H."/>
        </authorList>
    </citation>
    <scope>NUCLEOTIDE SEQUENCE</scope>
    <source>
        <strain evidence="7">Expedition CK06-06</strain>
    </source>
</reference>
<dbReference type="GO" id="GO:0022857">
    <property type="term" value="F:transmembrane transporter activity"/>
    <property type="evidence" value="ECO:0007669"/>
    <property type="project" value="InterPro"/>
</dbReference>
<feature type="non-terminal residue" evidence="7">
    <location>
        <position position="1"/>
    </location>
</feature>
<keyword evidence="4 6" id="KW-1133">Transmembrane helix</keyword>
<dbReference type="PANTHER" id="PTHR43370:SF1">
    <property type="entry name" value="GUANOSINE ABC TRANSPORTER PERMEASE PROTEIN NUPQ"/>
    <property type="match status" value="1"/>
</dbReference>
<evidence type="ECO:0000256" key="5">
    <source>
        <dbReference type="ARBA" id="ARBA00023136"/>
    </source>
</evidence>
<protein>
    <recommendedName>
        <fullName evidence="8">ABC transporter permease</fullName>
    </recommendedName>
</protein>
<proteinExistence type="predicted"/>
<name>X1VBE4_9ZZZZ</name>
<comment type="subcellular location">
    <subcellularLocation>
        <location evidence="1">Cell membrane</location>
        <topology evidence="1">Multi-pass membrane protein</topology>
    </subcellularLocation>
</comment>
<dbReference type="InterPro" id="IPR001851">
    <property type="entry name" value="ABC_transp_permease"/>
</dbReference>
<evidence type="ECO:0000256" key="2">
    <source>
        <dbReference type="ARBA" id="ARBA00022475"/>
    </source>
</evidence>
<gene>
    <name evidence="7" type="ORF">S12H4_48220</name>
</gene>
<keyword evidence="5 6" id="KW-0472">Membrane</keyword>
<evidence type="ECO:0000256" key="3">
    <source>
        <dbReference type="ARBA" id="ARBA00022692"/>
    </source>
</evidence>